<evidence type="ECO:0000313" key="2">
    <source>
        <dbReference type="EMBL" id="VAW19266.1"/>
    </source>
</evidence>
<dbReference type="EMBL" id="UOEN01000459">
    <property type="protein sequence ID" value="VAW19266.1"/>
    <property type="molecule type" value="Genomic_DNA"/>
</dbReference>
<proteinExistence type="predicted"/>
<keyword evidence="1" id="KW-0812">Transmembrane</keyword>
<feature type="non-terminal residue" evidence="2">
    <location>
        <position position="48"/>
    </location>
</feature>
<name>A0A3B0UIA6_9ZZZZ</name>
<gene>
    <name evidence="2" type="ORF">MNBD_BACTEROID05-1302</name>
</gene>
<feature type="transmembrane region" description="Helical" evidence="1">
    <location>
        <begin position="6"/>
        <end position="27"/>
    </location>
</feature>
<keyword evidence="1" id="KW-0472">Membrane</keyword>
<sequence length="48" mass="5401">MIKNLFKVLTTIILIFASIKLIATVFIKVSAQLKPKYLLAHTKVDASR</sequence>
<dbReference type="AlphaFoldDB" id="A0A3B0UIA6"/>
<accession>A0A3B0UIA6</accession>
<keyword evidence="1" id="KW-1133">Transmembrane helix</keyword>
<evidence type="ECO:0000256" key="1">
    <source>
        <dbReference type="SAM" id="Phobius"/>
    </source>
</evidence>
<organism evidence="2">
    <name type="scientific">hydrothermal vent metagenome</name>
    <dbReference type="NCBI Taxonomy" id="652676"/>
    <lineage>
        <taxon>unclassified sequences</taxon>
        <taxon>metagenomes</taxon>
        <taxon>ecological metagenomes</taxon>
    </lineage>
</organism>
<reference evidence="2" key="1">
    <citation type="submission" date="2018-06" db="EMBL/GenBank/DDBJ databases">
        <authorList>
            <person name="Zhirakovskaya E."/>
        </authorList>
    </citation>
    <scope>NUCLEOTIDE SEQUENCE</scope>
</reference>
<protein>
    <submittedName>
        <fullName evidence="2">Uncharacterized protein</fullName>
    </submittedName>
</protein>